<dbReference type="EMBL" id="JAHCDA010000002">
    <property type="protein sequence ID" value="MBS7811725.1"/>
    <property type="molecule type" value="Genomic_DNA"/>
</dbReference>
<gene>
    <name evidence="1" type="ORF">KHU32_12320</name>
</gene>
<sequence>MSLVSTADAATIAAADHAARHWQSPEPGPLVIGSEAHKHAVCKMFEDTFNPYKPSVIPWPKLDPDTLNRITSLPIWDIAVQTEGKARLRMAAYAATITDPEMRDTIARNGWEENRHKEVLSKLVEAYGIPLAPEPEYVQPKDPEWAYLVTGYSECVDSFFAFGLFEMARRSGLFPEELVETFEPVMQEECRHILLFANWLAWHRKNMPFWKRPWFEMRVWAVWVFLGYERIGMAKTVDGAGNEQKQDNNFTVNGSKAVANEDISLAQILDLCLAENDRRFSGYDRRLLRPTTAPFLARMARKFMRTPRPKEA</sequence>
<proteinExistence type="predicted"/>
<evidence type="ECO:0000313" key="2">
    <source>
        <dbReference type="Proteomes" id="UP000766336"/>
    </source>
</evidence>
<protein>
    <submittedName>
        <fullName evidence="1">Ferritin-like domain-containing protein</fullName>
    </submittedName>
</protein>
<comment type="caution">
    <text evidence="1">The sequence shown here is derived from an EMBL/GenBank/DDBJ whole genome shotgun (WGS) entry which is preliminary data.</text>
</comment>
<accession>A0ABS5QDE9</accession>
<dbReference type="InterPro" id="IPR009078">
    <property type="entry name" value="Ferritin-like_SF"/>
</dbReference>
<name>A0ABS5QDE9_9PROT</name>
<dbReference type="SUPFAM" id="SSF47240">
    <property type="entry name" value="Ferritin-like"/>
    <property type="match status" value="1"/>
</dbReference>
<reference evidence="1 2" key="1">
    <citation type="submission" date="2021-05" db="EMBL/GenBank/DDBJ databases">
        <title>Roseococcus sp. XZZS9, whole genome shotgun sequencing project.</title>
        <authorList>
            <person name="Zhao G."/>
            <person name="Shen L."/>
        </authorList>
    </citation>
    <scope>NUCLEOTIDE SEQUENCE [LARGE SCALE GENOMIC DNA]</scope>
    <source>
        <strain evidence="1 2">XZZS9</strain>
    </source>
</reference>
<evidence type="ECO:0000313" key="1">
    <source>
        <dbReference type="EMBL" id="MBS7811725.1"/>
    </source>
</evidence>
<keyword evidence="2" id="KW-1185">Reference proteome</keyword>
<dbReference type="Proteomes" id="UP000766336">
    <property type="component" value="Unassembled WGS sequence"/>
</dbReference>
<organism evidence="1 2">
    <name type="scientific">Roseococcus pinisoli</name>
    <dbReference type="NCBI Taxonomy" id="2835040"/>
    <lineage>
        <taxon>Bacteria</taxon>
        <taxon>Pseudomonadati</taxon>
        <taxon>Pseudomonadota</taxon>
        <taxon>Alphaproteobacteria</taxon>
        <taxon>Acetobacterales</taxon>
        <taxon>Roseomonadaceae</taxon>
        <taxon>Roseococcus</taxon>
    </lineage>
</organism>